<sequence length="156" mass="17231">MTSDPGMPHYLQKETELSFGRVQFGREEAELSSDGLWPSLTPDYSPGYTKSCDRTVQKIVTFVTINAPQCVMAVMPECLRVLCSAGAPGSEEEAAGSSRHRLGYGRHGREANVTGGSGLEKRLEELEKDLDDIEDENEQLKQENKTLLKVVGQLTR</sequence>
<dbReference type="Proteomes" id="UP000824540">
    <property type="component" value="Unassembled WGS sequence"/>
</dbReference>
<reference evidence="2" key="1">
    <citation type="thesis" date="2021" institute="BYU ScholarsArchive" country="Provo, UT, USA">
        <title>Applications of and Algorithms for Genome Assembly and Genomic Analyses with an Emphasis on Marine Teleosts.</title>
        <authorList>
            <person name="Pickett B.D."/>
        </authorList>
    </citation>
    <scope>NUCLEOTIDE SEQUENCE</scope>
    <source>
        <strain evidence="2">HI-2016</strain>
    </source>
</reference>
<comment type="caution">
    <text evidence="2">The sequence shown here is derived from an EMBL/GenBank/DDBJ whole genome shotgun (WGS) entry which is preliminary data.</text>
</comment>
<dbReference type="EMBL" id="JAFBMS010000182">
    <property type="protein sequence ID" value="KAG9333719.1"/>
    <property type="molecule type" value="Genomic_DNA"/>
</dbReference>
<gene>
    <name evidence="2" type="ORF">JZ751_010616</name>
</gene>
<dbReference type="AlphaFoldDB" id="A0A8T2MZJ6"/>
<keyword evidence="3" id="KW-1185">Reference proteome</keyword>
<organism evidence="2 3">
    <name type="scientific">Albula glossodonta</name>
    <name type="common">roundjaw bonefish</name>
    <dbReference type="NCBI Taxonomy" id="121402"/>
    <lineage>
        <taxon>Eukaryota</taxon>
        <taxon>Metazoa</taxon>
        <taxon>Chordata</taxon>
        <taxon>Craniata</taxon>
        <taxon>Vertebrata</taxon>
        <taxon>Euteleostomi</taxon>
        <taxon>Actinopterygii</taxon>
        <taxon>Neopterygii</taxon>
        <taxon>Teleostei</taxon>
        <taxon>Albuliformes</taxon>
        <taxon>Albulidae</taxon>
        <taxon>Albula</taxon>
    </lineage>
</organism>
<evidence type="ECO:0000256" key="1">
    <source>
        <dbReference type="SAM" id="MobiDB-lite"/>
    </source>
</evidence>
<evidence type="ECO:0000313" key="2">
    <source>
        <dbReference type="EMBL" id="KAG9333719.1"/>
    </source>
</evidence>
<name>A0A8T2MZJ6_9TELE</name>
<feature type="region of interest" description="Disordered" evidence="1">
    <location>
        <begin position="88"/>
        <end position="119"/>
    </location>
</feature>
<accession>A0A8T2MZJ6</accession>
<evidence type="ECO:0000313" key="3">
    <source>
        <dbReference type="Proteomes" id="UP000824540"/>
    </source>
</evidence>
<proteinExistence type="predicted"/>
<dbReference type="OrthoDB" id="6286739at2759"/>
<evidence type="ECO:0008006" key="4">
    <source>
        <dbReference type="Google" id="ProtNLM"/>
    </source>
</evidence>
<protein>
    <recommendedName>
        <fullName evidence="4">PRKC apoptosis WT1 regulator protein</fullName>
    </recommendedName>
</protein>
<dbReference type="CDD" id="cd14686">
    <property type="entry name" value="bZIP"/>
    <property type="match status" value="1"/>
</dbReference>